<dbReference type="Pfam" id="PF25023">
    <property type="entry name" value="TEN_YD-shell"/>
    <property type="match status" value="1"/>
</dbReference>
<feature type="compositionally biased region" description="Low complexity" evidence="2">
    <location>
        <begin position="1027"/>
        <end position="1040"/>
    </location>
</feature>
<feature type="compositionally biased region" description="Low complexity" evidence="2">
    <location>
        <begin position="1236"/>
        <end position="1251"/>
    </location>
</feature>
<dbReference type="NCBIfam" id="TIGR03696">
    <property type="entry name" value="Rhs_assc_core"/>
    <property type="match status" value="1"/>
</dbReference>
<evidence type="ECO:0000313" key="4">
    <source>
        <dbReference type="EMBL" id="QFU98925.1"/>
    </source>
</evidence>
<name>A0A5P9QEP4_9MICO</name>
<dbReference type="InterPro" id="IPR006530">
    <property type="entry name" value="YD"/>
</dbReference>
<evidence type="ECO:0000313" key="5">
    <source>
        <dbReference type="Proteomes" id="UP000326702"/>
    </source>
</evidence>
<reference evidence="4 5" key="1">
    <citation type="submission" date="2019-10" db="EMBL/GenBank/DDBJ databases">
        <title>Genome sequence of Luteimicrobium xylanilyticum HY-24.</title>
        <authorList>
            <person name="Kim D.Y."/>
            <person name="Park H.-Y."/>
        </authorList>
    </citation>
    <scope>NUCLEOTIDE SEQUENCE [LARGE SCALE GENOMIC DNA]</scope>
    <source>
        <strain evidence="4 5">HY-24</strain>
    </source>
</reference>
<feature type="compositionally biased region" description="Basic and acidic residues" evidence="2">
    <location>
        <begin position="47"/>
        <end position="69"/>
    </location>
</feature>
<dbReference type="KEGG" id="lxl:KDY119_02450"/>
<feature type="region of interest" description="Disordered" evidence="2">
    <location>
        <begin position="1013"/>
        <end position="1056"/>
    </location>
</feature>
<dbReference type="NCBIfam" id="TIGR01643">
    <property type="entry name" value="YD_repeat_2x"/>
    <property type="match status" value="4"/>
</dbReference>
<sequence>MRMKGQLFRRAKRAVAASATRRGSGVVAGAVAAALVATVCVVPAASAHDESDRTTWTDAQRREHGHELEKTVPDVKPLRSEAVAGGAVDAEEPLASAGRPSVRWPSAAHTVARVGPKGSATWRGVPGGLPVSVAARGQTARATTSDSATAVDVVVADRDAAARAGVEGVVLDLRATDVDASEKVDLSVDYSDFAGAYGGDWASRLRLVRLPDCALTTPDKAACRTQTPVSDSTNDAASQTVTATVATASMGVMALAATASGSSGDWSATPLSASAAWQVSNQTGDFTWSYPLSVPATQGGPSPDLAISYDSGSVDGKVATTNNQTSWIGDGWDMDAGYVERKYASCADDSTSSGANNAGHKTGDLCWRTDNATLVFGGKAVELVQDGTSDVWHPKDDDGTLVRHLTGAANGDDDHEYWEVITTDGTQYFFGEDQRPTDSAALNSAWTVPVYGNNAGEPCHATAFADSWCQQAWRWNLDYVVDTAGNTMTYKYAKETNHYGRNLNEAVSSYVRGGYLTGIDYGQRKGSETAAAAPQHVAFTVAERCVASDCSSLTSSTASSWPDVPFDLICSSSATCPTQTSPSFFTRKRLTTVTTQVYSGGAYKDVDSWALTQSFPDPGDGSNAVLWLAKIVHTGKSNGSVALPAVTFSGTQMPNRVDDTGDYGPQMYRYRVSGVTTEAGGTVTVNYSAPDCTTSDHPSTSAEGQDSNTRMCYPVVWDPEGSGGPRVEYFHKYVVTALIQYGGDATSLPVETDYDYVGSPAWHYDDNELVPVAQRTWSEFRGYGTVDVVTGSTGTANREKVRYRYFRGMDGDHQADGTSRSAQVDGIDDADRYNGFLREQITYNGSAVVSDTFNTPWRSAATSTAPDGTKSYLLGVGTTETHTTAPALSGGERVTKTVTTYDSTYGTPLTVDDIGDVSTTSDDRCTTNEYARNTSANIVTTIKRSYTLGVRCANVDTATYPGDVISDTRTVYDGGAYGATPTKGLVTSTQEASSYSGSTGSYVTTSTTTYDADGRPTSTTDALGRKTTTAYTPATGGPVTQTKVTSPDPDGTGALTAQTTTTVLDPLRGVPTKSTDPAGKVTTATYDGLGRITAVWKPGRATTASASVKYAYKVGSAHNAVTTSTLNQDGSTYLSSVTISDGLLRERQTQAPGANRDTGGRLVTDKFYDSRGLLVKANNAWPTTGSPSATVVTTPDSIPSRDLYTYDGAGRQTADVFQDDEVDRWKTTTSYGGDRTTVTPPSGGTPTTTVTDARGSTTKEIEYTAGSTAGASQTTTYSYDHGGRLVSMKDPAGNTWSYTYDVRGRQVTAKDPDKGTTTTTYDNAGQVTSTKDARGKTLWYVYDALGRKTAERDTSATGAVLAKWTYDTLAKGQLTSSTSYVGSNAYTTAVTGYDNAYQPLGQSVTLPASESKLAGTYTTKYAYALDEQLQSVSLPAGGGLGAEKVTTYYDKLNRPEWMGGPYGWGAYVAEDTYSSYGEILSMDLSNSYVDQLTYTYDQASRRMTSQALWLENATGEVLHTTYGYDDAGNVTSVSDKPTVAGSKADTQCFTYDGLRRLTQVWTPSSNSCTGAPSVLGLGGAAPYWSSWGYDQVGNRTSQTTHASGGDTVAAYTYPGAGSARPHAVTGINTTGPSGTTTSSSFGYDAAGNMSSRAMAGSTAQTLTWDTRGELSDVKAGATSQDASVYDADGNRLVRRQGTSVTAYLPGGEELTLNTSTQALSAKRYYSFAGQTVAVRTGTGLAGVSTLVSDPQGTALLSIANSTNRVTRRYTDPFGNARGANPTWPGDHAMLDKVLDASGLTQVGARFLDTATGRFVSVDPVLDTSNPQQWNAYAYAGNNPVTFSDPSGLFIPKMHPDGMNDAQWAQASAGGTPTGLPVQSSSVSNYYHSGKTVAPPVKAPVAKKQHWYNTVGNWVHDATADVVNAAASFGNAMINHPWAGTGFIAGVGTMFEGGGTILGGGLACLTGVGCVVGGPAIALGFAEVAGGGALTSASLQTLLPAASGEDRVEVMQRSSDGGKSAGTSSSGGSSGVPGAKSGWVRRGADNGKGDVWQAPNASGNADMMRVMNPTDRYPNGYVRFYNGHGQPIGLNGKPGPNSATHIPRNPDGTYPVPEGW</sequence>
<evidence type="ECO:0000259" key="3">
    <source>
        <dbReference type="Pfam" id="PF25023"/>
    </source>
</evidence>
<protein>
    <recommendedName>
        <fullName evidence="3">Teneurin-like YD-shell domain-containing protein</fullName>
    </recommendedName>
</protein>
<feature type="domain" description="Teneurin-like YD-shell" evidence="3">
    <location>
        <begin position="1265"/>
        <end position="1377"/>
    </location>
</feature>
<dbReference type="PANTHER" id="PTHR32305">
    <property type="match status" value="1"/>
</dbReference>
<evidence type="ECO:0000256" key="2">
    <source>
        <dbReference type="SAM" id="MobiDB-lite"/>
    </source>
</evidence>
<dbReference type="InterPro" id="IPR056823">
    <property type="entry name" value="TEN-like_YD-shell"/>
</dbReference>
<feature type="region of interest" description="Disordered" evidence="2">
    <location>
        <begin position="1228"/>
        <end position="1252"/>
    </location>
</feature>
<accession>A0A5P9QEP4</accession>
<dbReference type="EMBL" id="CP045529">
    <property type="protein sequence ID" value="QFU98925.1"/>
    <property type="molecule type" value="Genomic_DNA"/>
</dbReference>
<feature type="compositionally biased region" description="Low complexity" evidence="2">
    <location>
        <begin position="2013"/>
        <end position="2037"/>
    </location>
</feature>
<proteinExistence type="predicted"/>
<evidence type="ECO:0000256" key="1">
    <source>
        <dbReference type="ARBA" id="ARBA00022737"/>
    </source>
</evidence>
<keyword evidence="5" id="KW-1185">Reference proteome</keyword>
<feature type="region of interest" description="Disordered" evidence="2">
    <location>
        <begin position="2003"/>
        <end position="2056"/>
    </location>
</feature>
<organism evidence="4 5">
    <name type="scientific">Luteimicrobium xylanilyticum</name>
    <dbReference type="NCBI Taxonomy" id="1133546"/>
    <lineage>
        <taxon>Bacteria</taxon>
        <taxon>Bacillati</taxon>
        <taxon>Actinomycetota</taxon>
        <taxon>Actinomycetes</taxon>
        <taxon>Micrococcales</taxon>
        <taxon>Luteimicrobium</taxon>
    </lineage>
</organism>
<dbReference type="InterPro" id="IPR050708">
    <property type="entry name" value="T6SS_VgrG/RHS"/>
</dbReference>
<dbReference type="Proteomes" id="UP000326702">
    <property type="component" value="Chromosome"/>
</dbReference>
<feature type="region of interest" description="Disordered" evidence="2">
    <location>
        <begin position="2096"/>
        <end position="2115"/>
    </location>
</feature>
<feature type="region of interest" description="Disordered" evidence="2">
    <location>
        <begin position="46"/>
        <end position="69"/>
    </location>
</feature>
<dbReference type="Gene3D" id="2.180.10.10">
    <property type="entry name" value="RHS repeat-associated core"/>
    <property type="match status" value="2"/>
</dbReference>
<keyword evidence="1" id="KW-0677">Repeat</keyword>
<dbReference type="InterPro" id="IPR022385">
    <property type="entry name" value="Rhs_assc_core"/>
</dbReference>
<dbReference type="PANTHER" id="PTHR32305:SF17">
    <property type="entry name" value="TRNA NUCLEASE WAPA"/>
    <property type="match status" value="1"/>
</dbReference>
<gene>
    <name evidence="4" type="ORF">KDY119_02450</name>
</gene>